<dbReference type="Proteomes" id="UP001367508">
    <property type="component" value="Unassembled WGS sequence"/>
</dbReference>
<dbReference type="AlphaFoldDB" id="A0AAN9MSQ7"/>
<protein>
    <submittedName>
        <fullName evidence="1">Uncharacterized protein</fullName>
    </submittedName>
</protein>
<comment type="caution">
    <text evidence="1">The sequence shown here is derived from an EMBL/GenBank/DDBJ whole genome shotgun (WGS) entry which is preliminary data.</text>
</comment>
<reference evidence="1 2" key="1">
    <citation type="submission" date="2024-01" db="EMBL/GenBank/DDBJ databases">
        <title>The genomes of 5 underutilized Papilionoideae crops provide insights into root nodulation and disease resistanc.</title>
        <authorList>
            <person name="Jiang F."/>
        </authorList>
    </citation>
    <scope>NUCLEOTIDE SEQUENCE [LARGE SCALE GENOMIC DNA]</scope>
    <source>
        <strain evidence="1">LVBAO_FW01</strain>
        <tissue evidence="1">Leaves</tissue>
    </source>
</reference>
<evidence type="ECO:0000313" key="2">
    <source>
        <dbReference type="Proteomes" id="UP001367508"/>
    </source>
</evidence>
<proteinExistence type="predicted"/>
<gene>
    <name evidence="1" type="ORF">VNO77_01894</name>
</gene>
<accession>A0AAN9MSQ7</accession>
<name>A0AAN9MSQ7_CANGL</name>
<sequence>MGRWSNSFSKVWPSWHVSPHPPHTSITCLDGFVTSLHITTRSLFGSIVLRYGFFGLSFGIDLNDGGKGRVNRSIGGILLSHR</sequence>
<dbReference type="EMBL" id="JAYMYQ010000001">
    <property type="protein sequence ID" value="KAK7359926.1"/>
    <property type="molecule type" value="Genomic_DNA"/>
</dbReference>
<organism evidence="1 2">
    <name type="scientific">Canavalia gladiata</name>
    <name type="common">Sword bean</name>
    <name type="synonym">Dolichos gladiatus</name>
    <dbReference type="NCBI Taxonomy" id="3824"/>
    <lineage>
        <taxon>Eukaryota</taxon>
        <taxon>Viridiplantae</taxon>
        <taxon>Streptophyta</taxon>
        <taxon>Embryophyta</taxon>
        <taxon>Tracheophyta</taxon>
        <taxon>Spermatophyta</taxon>
        <taxon>Magnoliopsida</taxon>
        <taxon>eudicotyledons</taxon>
        <taxon>Gunneridae</taxon>
        <taxon>Pentapetalae</taxon>
        <taxon>rosids</taxon>
        <taxon>fabids</taxon>
        <taxon>Fabales</taxon>
        <taxon>Fabaceae</taxon>
        <taxon>Papilionoideae</taxon>
        <taxon>50 kb inversion clade</taxon>
        <taxon>NPAAA clade</taxon>
        <taxon>indigoferoid/millettioid clade</taxon>
        <taxon>Phaseoleae</taxon>
        <taxon>Canavalia</taxon>
    </lineage>
</organism>
<evidence type="ECO:0000313" key="1">
    <source>
        <dbReference type="EMBL" id="KAK7359926.1"/>
    </source>
</evidence>
<keyword evidence="2" id="KW-1185">Reference proteome</keyword>